<evidence type="ECO:0000313" key="4">
    <source>
        <dbReference type="Proteomes" id="UP001605036"/>
    </source>
</evidence>
<feature type="compositionally biased region" description="Basic and acidic residues" evidence="2">
    <location>
        <begin position="15"/>
        <end position="30"/>
    </location>
</feature>
<dbReference type="AlphaFoldDB" id="A0ABD1XSQ2"/>
<name>A0ABD1XSQ2_9MARC</name>
<dbReference type="Proteomes" id="UP001605036">
    <property type="component" value="Unassembled WGS sequence"/>
</dbReference>
<dbReference type="InterPro" id="IPR015915">
    <property type="entry name" value="Kelch-typ_b-propeller"/>
</dbReference>
<feature type="region of interest" description="Disordered" evidence="2">
    <location>
        <begin position="1"/>
        <end position="72"/>
    </location>
</feature>
<feature type="compositionally biased region" description="Low complexity" evidence="2">
    <location>
        <begin position="55"/>
        <end position="67"/>
    </location>
</feature>
<accession>A0ABD1XSQ2</accession>
<keyword evidence="4" id="KW-1185">Reference proteome</keyword>
<proteinExistence type="predicted"/>
<protein>
    <submittedName>
        <fullName evidence="3">Uncharacterized protein</fullName>
    </submittedName>
</protein>
<evidence type="ECO:0000313" key="3">
    <source>
        <dbReference type="EMBL" id="KAL2611985.1"/>
    </source>
</evidence>
<dbReference type="InterPro" id="IPR044595">
    <property type="entry name" value="KMD1-4"/>
</dbReference>
<evidence type="ECO:0000256" key="1">
    <source>
        <dbReference type="SAM" id="Coils"/>
    </source>
</evidence>
<dbReference type="PANTHER" id="PTHR46407:SF3">
    <property type="entry name" value="OS02G0208700 PROTEIN"/>
    <property type="match status" value="1"/>
</dbReference>
<comment type="caution">
    <text evidence="3">The sequence shown here is derived from an EMBL/GenBank/DDBJ whole genome shotgun (WGS) entry which is preliminary data.</text>
</comment>
<dbReference type="EMBL" id="JBHFFA010000007">
    <property type="protein sequence ID" value="KAL2611985.1"/>
    <property type="molecule type" value="Genomic_DNA"/>
</dbReference>
<dbReference type="SUPFAM" id="SSF117281">
    <property type="entry name" value="Kelch motif"/>
    <property type="match status" value="1"/>
</dbReference>
<dbReference type="PANTHER" id="PTHR46407">
    <property type="entry name" value="OS02G0208700 PROTEIN"/>
    <property type="match status" value="1"/>
</dbReference>
<evidence type="ECO:0000256" key="2">
    <source>
        <dbReference type="SAM" id="MobiDB-lite"/>
    </source>
</evidence>
<organism evidence="3 4">
    <name type="scientific">Riccia fluitans</name>
    <dbReference type="NCBI Taxonomy" id="41844"/>
    <lineage>
        <taxon>Eukaryota</taxon>
        <taxon>Viridiplantae</taxon>
        <taxon>Streptophyta</taxon>
        <taxon>Embryophyta</taxon>
        <taxon>Marchantiophyta</taxon>
        <taxon>Marchantiopsida</taxon>
        <taxon>Marchantiidae</taxon>
        <taxon>Marchantiales</taxon>
        <taxon>Ricciaceae</taxon>
        <taxon>Riccia</taxon>
    </lineage>
</organism>
<reference evidence="3 4" key="1">
    <citation type="submission" date="2024-09" db="EMBL/GenBank/DDBJ databases">
        <title>Chromosome-scale assembly of Riccia fluitans.</title>
        <authorList>
            <person name="Paukszto L."/>
            <person name="Sawicki J."/>
            <person name="Karawczyk K."/>
            <person name="Piernik-Szablinska J."/>
            <person name="Szczecinska M."/>
            <person name="Mazdziarz M."/>
        </authorList>
    </citation>
    <scope>NUCLEOTIDE SEQUENCE [LARGE SCALE GENOMIC DNA]</scope>
    <source>
        <strain evidence="3">Rf_01</strain>
        <tissue evidence="3">Aerial parts of the thallus</tissue>
    </source>
</reference>
<sequence length="284" mass="32375">MRKSKSGWHSNFYSESKEFSTHQRGRKPENEGVDCGSSRGPKKRSASVGRDETRSAAAASSSSFGFRESSRRENVIDEVRQLRQQIQSLKKKVAQQRQTMLQSERSNSAMAQDVSEIVRKVERAYADATRLRSPPRNYPCTIQQKNHRTSGSTNISPTDGVAKTWRLGHFETVFLDGRLYVMGGLFKETSVEVLHKGDEVHVLDLGACESTWKRCASMSVVRESFGYAAYEGRIFVFGGFEPRLDKYEYEYSRDREIWTNSDLDPLKNEWSSIEPMPLGEYTIV</sequence>
<gene>
    <name evidence="3" type="ORF">R1flu_023677</name>
</gene>
<feature type="coiled-coil region" evidence="1">
    <location>
        <begin position="72"/>
        <end position="106"/>
    </location>
</feature>
<dbReference type="Gene3D" id="2.120.10.80">
    <property type="entry name" value="Kelch-type beta propeller"/>
    <property type="match status" value="1"/>
</dbReference>
<keyword evidence="1" id="KW-0175">Coiled coil</keyword>